<dbReference type="AlphaFoldDB" id="A0A3P5WRS1"/>
<organism evidence="2 3">
    <name type="scientific">Pseudogemmobacter humi</name>
    <dbReference type="NCBI Taxonomy" id="2483812"/>
    <lineage>
        <taxon>Bacteria</taxon>
        <taxon>Pseudomonadati</taxon>
        <taxon>Pseudomonadota</taxon>
        <taxon>Alphaproteobacteria</taxon>
        <taxon>Rhodobacterales</taxon>
        <taxon>Paracoccaceae</taxon>
        <taxon>Pseudogemmobacter</taxon>
    </lineage>
</organism>
<feature type="transmembrane region" description="Helical" evidence="1">
    <location>
        <begin position="41"/>
        <end position="61"/>
    </location>
</feature>
<dbReference type="EMBL" id="UXAW01000036">
    <property type="protein sequence ID" value="VDC21860.1"/>
    <property type="molecule type" value="Genomic_DNA"/>
</dbReference>
<feature type="transmembrane region" description="Helical" evidence="1">
    <location>
        <begin position="73"/>
        <end position="97"/>
    </location>
</feature>
<dbReference type="OrthoDB" id="7775971at2"/>
<keyword evidence="1" id="KW-0812">Transmembrane</keyword>
<gene>
    <name evidence="2" type="ORF">XINFAN_00645</name>
</gene>
<name>A0A3P5WRS1_9RHOB</name>
<evidence type="ECO:0000313" key="3">
    <source>
        <dbReference type="Proteomes" id="UP000277498"/>
    </source>
</evidence>
<evidence type="ECO:0008006" key="4">
    <source>
        <dbReference type="Google" id="ProtNLM"/>
    </source>
</evidence>
<reference evidence="2 3" key="1">
    <citation type="submission" date="2018-11" db="EMBL/GenBank/DDBJ databases">
        <authorList>
            <person name="Criscuolo A."/>
        </authorList>
    </citation>
    <scope>NUCLEOTIDE SEQUENCE [LARGE SCALE GENOMIC DNA]</scope>
    <source>
        <strain evidence="2">ACIP111625</strain>
    </source>
</reference>
<sequence>MPSQCPHCMTEIHAEASICPACGAVRGVWGRSVESWRRASTFMLGMAAFFIVAGMVFGTWVASDYSTTWFDGLIGFLLLSPFMLFSGGVGLFLRYVIPRMPEGWYR</sequence>
<dbReference type="RefSeq" id="WP_124085080.1">
    <property type="nucleotide sequence ID" value="NZ_UXAW01000036.1"/>
</dbReference>
<keyword evidence="1" id="KW-0472">Membrane</keyword>
<accession>A0A3P5WRS1</accession>
<evidence type="ECO:0000313" key="2">
    <source>
        <dbReference type="EMBL" id="VDC21860.1"/>
    </source>
</evidence>
<proteinExistence type="predicted"/>
<keyword evidence="1" id="KW-1133">Transmembrane helix</keyword>
<keyword evidence="3" id="KW-1185">Reference proteome</keyword>
<evidence type="ECO:0000256" key="1">
    <source>
        <dbReference type="SAM" id="Phobius"/>
    </source>
</evidence>
<protein>
    <recommendedName>
        <fullName evidence="4">Zinc-ribbon domain-containing protein</fullName>
    </recommendedName>
</protein>
<dbReference type="Proteomes" id="UP000277498">
    <property type="component" value="Unassembled WGS sequence"/>
</dbReference>